<gene>
    <name evidence="3" type="ORF">D1B32_16880</name>
</gene>
<keyword evidence="4" id="KW-1185">Reference proteome</keyword>
<dbReference type="OrthoDB" id="9797895at2"/>
<dbReference type="GO" id="GO:0046872">
    <property type="term" value="F:metal ion binding"/>
    <property type="evidence" value="ECO:0007669"/>
    <property type="project" value="UniProtKB-KW"/>
</dbReference>
<evidence type="ECO:0000256" key="2">
    <source>
        <dbReference type="ARBA" id="ARBA00023239"/>
    </source>
</evidence>
<sequence length="261" mass="29580">MDAVVYIGHGSRRDEGNEQFKTFIESVKEDVPLPNQEIAFLELTHPTIAETLGKLIERGAERFLIVPVLLFSAVHHKQDIPEALQAIRSKHEHISFRITDPFGVHPNMIKLVVKRIKAEMCEKNAAILLVGRGSSQPGPIMGLQQIGRVVEQSLNKPVYEAFLTAAVPSFDTAIAKLKNQYEKVYVMPYLLFTGLLLKRIDQTIKDNNNFILCKNLEFDELMKQTLIERMEEVCYGAAISNDNETAWQESCHSWRRSNSSA</sequence>
<dbReference type="InterPro" id="IPR002762">
    <property type="entry name" value="CbiX-like"/>
</dbReference>
<name>A0A417YD48_9BACI</name>
<keyword evidence="2" id="KW-0456">Lyase</keyword>
<organism evidence="3 4">
    <name type="scientific">Oceanobacillus profundus</name>
    <dbReference type="NCBI Taxonomy" id="372463"/>
    <lineage>
        <taxon>Bacteria</taxon>
        <taxon>Bacillati</taxon>
        <taxon>Bacillota</taxon>
        <taxon>Bacilli</taxon>
        <taxon>Bacillales</taxon>
        <taxon>Bacillaceae</taxon>
        <taxon>Oceanobacillus</taxon>
    </lineage>
</organism>
<dbReference type="PANTHER" id="PTHR33542:SF3">
    <property type="entry name" value="SIROHYDROCHLORIN FERROCHELATASE, CHLOROPLASTIC"/>
    <property type="match status" value="1"/>
</dbReference>
<evidence type="ECO:0000313" key="3">
    <source>
        <dbReference type="EMBL" id="RHW30543.1"/>
    </source>
</evidence>
<keyword evidence="1" id="KW-0479">Metal-binding</keyword>
<dbReference type="SUPFAM" id="SSF53800">
    <property type="entry name" value="Chelatase"/>
    <property type="match status" value="1"/>
</dbReference>
<comment type="caution">
    <text evidence="3">The sequence shown here is derived from an EMBL/GenBank/DDBJ whole genome shotgun (WGS) entry which is preliminary data.</text>
</comment>
<proteinExistence type="predicted"/>
<dbReference type="CDD" id="cd03416">
    <property type="entry name" value="CbiX_SirB_N"/>
    <property type="match status" value="1"/>
</dbReference>
<reference evidence="3 4" key="1">
    <citation type="journal article" date="2007" name="Int. J. Syst. Evol. Microbiol.">
        <title>Oceanobacillus profundus sp. nov., isolated from a deep-sea sediment core.</title>
        <authorList>
            <person name="Kim Y.G."/>
            <person name="Choi D.H."/>
            <person name="Hyun S."/>
            <person name="Cho B.C."/>
        </authorList>
    </citation>
    <scope>NUCLEOTIDE SEQUENCE [LARGE SCALE GENOMIC DNA]</scope>
    <source>
        <strain evidence="3 4">DSM 18246</strain>
    </source>
</reference>
<dbReference type="Proteomes" id="UP000285456">
    <property type="component" value="Unassembled WGS sequence"/>
</dbReference>
<dbReference type="GO" id="GO:0016829">
    <property type="term" value="F:lyase activity"/>
    <property type="evidence" value="ECO:0007669"/>
    <property type="project" value="UniProtKB-KW"/>
</dbReference>
<dbReference type="Pfam" id="PF01903">
    <property type="entry name" value="CbiX"/>
    <property type="match status" value="2"/>
</dbReference>
<protein>
    <submittedName>
        <fullName evidence="3">Sirohydrochlorin chelatase</fullName>
    </submittedName>
</protein>
<dbReference type="EMBL" id="QWEH01000013">
    <property type="protein sequence ID" value="RHW30543.1"/>
    <property type="molecule type" value="Genomic_DNA"/>
</dbReference>
<dbReference type="PANTHER" id="PTHR33542">
    <property type="entry name" value="SIROHYDROCHLORIN FERROCHELATASE, CHLOROPLASTIC"/>
    <property type="match status" value="1"/>
</dbReference>
<dbReference type="CDD" id="cd03414">
    <property type="entry name" value="CbiX_SirB_C"/>
    <property type="match status" value="1"/>
</dbReference>
<dbReference type="Gene3D" id="3.40.50.1400">
    <property type="match status" value="2"/>
</dbReference>
<evidence type="ECO:0000313" key="4">
    <source>
        <dbReference type="Proteomes" id="UP000285456"/>
    </source>
</evidence>
<dbReference type="InterPro" id="IPR050963">
    <property type="entry name" value="Sirohydro_Cobaltochel/CbiX"/>
</dbReference>
<dbReference type="AlphaFoldDB" id="A0A417YD48"/>
<accession>A0A417YD48</accession>
<evidence type="ECO:0000256" key="1">
    <source>
        <dbReference type="ARBA" id="ARBA00022723"/>
    </source>
</evidence>